<comment type="caution">
    <text evidence="3">The sequence shown here is derived from an EMBL/GenBank/DDBJ whole genome shotgun (WGS) entry which is preliminary data.</text>
</comment>
<keyword evidence="2" id="KW-0472">Membrane</keyword>
<evidence type="ECO:0000313" key="4">
    <source>
        <dbReference type="Proteomes" id="UP000051497"/>
    </source>
</evidence>
<dbReference type="EMBL" id="LKAJ02000001">
    <property type="protein sequence ID" value="MCS5712260.1"/>
    <property type="molecule type" value="Genomic_DNA"/>
</dbReference>
<sequence length="208" mass="23054">MMLLNPQTAFHQCVDVIANAWKSPSIYQKMSVIPAALFALVLAVPAALQYGLLKSIIEPLQKTTQERAVLLNNQVQSTPIMSKVNHLDRNLVEIDDPNPVSALATLQGLLQTHPDKIPVFSIKTQQAVNQYLKEVNQLALHRKTADFSETPIQPFFANQHSSEVSSQNIEIDRRKPASLNAFKPQQKPSDTSTEANNVTSPNPARRPS</sequence>
<feature type="compositionally biased region" description="Polar residues" evidence="1">
    <location>
        <begin position="186"/>
        <end position="202"/>
    </location>
</feature>
<feature type="region of interest" description="Disordered" evidence="1">
    <location>
        <begin position="158"/>
        <end position="208"/>
    </location>
</feature>
<gene>
    <name evidence="3" type="ORF">HT99x_012530</name>
</gene>
<keyword evidence="2" id="KW-0812">Transmembrane</keyword>
<evidence type="ECO:0000256" key="2">
    <source>
        <dbReference type="SAM" id="Phobius"/>
    </source>
</evidence>
<feature type="transmembrane region" description="Helical" evidence="2">
    <location>
        <begin position="32"/>
        <end position="53"/>
    </location>
</feature>
<evidence type="ECO:0000313" key="3">
    <source>
        <dbReference type="EMBL" id="MCS5712260.1"/>
    </source>
</evidence>
<dbReference type="AlphaFoldDB" id="A0AAE3L9T8"/>
<protein>
    <submittedName>
        <fullName evidence="3">Uncharacterized protein</fullName>
    </submittedName>
</protein>
<accession>A0AAE3L9T8</accession>
<reference evidence="3" key="1">
    <citation type="journal article" date="2016" name="Genome Announc.">
        <title>Draft Genome Sequences of Two Novel Amoeba-Resistant Intranuclear Bacteria, 'Candidatus Berkiella cookevillensis' and 'Candidatus Berkiella aquae'.</title>
        <authorList>
            <person name="Mehari Y.T."/>
            <person name="Arivett B.A."/>
            <person name="Farone A.L."/>
            <person name="Gunderson J.H."/>
            <person name="Farone M.B."/>
        </authorList>
    </citation>
    <scope>NUCLEOTIDE SEQUENCE</scope>
    <source>
        <strain evidence="3">HT99</strain>
    </source>
</reference>
<reference evidence="3" key="2">
    <citation type="submission" date="2021-06" db="EMBL/GenBank/DDBJ databases">
        <title>Genomic Description and Analysis of Intracellular Bacteria, Candidatus Berkiella cookevillensis and Candidatus Berkiella aquae.</title>
        <authorList>
            <person name="Kidane D.T."/>
            <person name="Mehari Y.T."/>
            <person name="Rice F.C."/>
            <person name="Arivett B.A."/>
            <person name="Farone A.L."/>
            <person name="Berk S.G."/>
            <person name="Farone M.B."/>
        </authorList>
    </citation>
    <scope>NUCLEOTIDE SEQUENCE</scope>
    <source>
        <strain evidence="3">HT99</strain>
    </source>
</reference>
<dbReference type="RefSeq" id="WP_075066993.1">
    <property type="nucleotide sequence ID" value="NZ_LKAJ02000001.1"/>
</dbReference>
<keyword evidence="4" id="KW-1185">Reference proteome</keyword>
<keyword evidence="2" id="KW-1133">Transmembrane helix</keyword>
<feature type="compositionally biased region" description="Polar residues" evidence="1">
    <location>
        <begin position="158"/>
        <end position="169"/>
    </location>
</feature>
<proteinExistence type="predicted"/>
<name>A0AAE3L9T8_9GAMM</name>
<dbReference type="Proteomes" id="UP000051497">
    <property type="component" value="Unassembled WGS sequence"/>
</dbReference>
<evidence type="ECO:0000256" key="1">
    <source>
        <dbReference type="SAM" id="MobiDB-lite"/>
    </source>
</evidence>
<organism evidence="3 4">
    <name type="scientific">Candidatus Berkiella aquae</name>
    <dbReference type="NCBI Taxonomy" id="295108"/>
    <lineage>
        <taxon>Bacteria</taxon>
        <taxon>Pseudomonadati</taxon>
        <taxon>Pseudomonadota</taxon>
        <taxon>Gammaproteobacteria</taxon>
        <taxon>Candidatus Berkiellales</taxon>
        <taxon>Candidatus Berkiellaceae</taxon>
        <taxon>Candidatus Berkiella</taxon>
    </lineage>
</organism>